<accession>A0A6S6RC48</accession>
<protein>
    <submittedName>
        <fullName evidence="1">Uncharacterized protein</fullName>
    </submittedName>
</protein>
<evidence type="ECO:0000313" key="1">
    <source>
        <dbReference type="EMBL" id="BCJ96331.1"/>
    </source>
</evidence>
<dbReference type="EMBL" id="AP023367">
    <property type="protein sequence ID" value="BCJ96331.1"/>
    <property type="molecule type" value="Genomic_DNA"/>
</dbReference>
<dbReference type="Proteomes" id="UP000515561">
    <property type="component" value="Chromosome"/>
</dbReference>
<evidence type="ECO:0000313" key="2">
    <source>
        <dbReference type="Proteomes" id="UP000515561"/>
    </source>
</evidence>
<keyword evidence="2" id="KW-1185">Reference proteome</keyword>
<proteinExistence type="predicted"/>
<gene>
    <name evidence="1" type="ORF">acsn021_39000</name>
</gene>
<organism evidence="1 2">
    <name type="scientific">Anaerocolumna cellulosilytica</name>
    <dbReference type="NCBI Taxonomy" id="433286"/>
    <lineage>
        <taxon>Bacteria</taxon>
        <taxon>Bacillati</taxon>
        <taxon>Bacillota</taxon>
        <taxon>Clostridia</taxon>
        <taxon>Lachnospirales</taxon>
        <taxon>Lachnospiraceae</taxon>
        <taxon>Anaerocolumna</taxon>
    </lineage>
</organism>
<reference evidence="1 2" key="1">
    <citation type="journal article" date="2016" name="Int. J. Syst. Evol. Microbiol.">
        <title>Descriptions of Anaerotaenia torta gen. nov., sp. nov. and Anaerocolumna cellulosilytica gen. nov., sp. nov. isolated from a methanogenic reactor of cattle waste.</title>
        <authorList>
            <person name="Uek A."/>
            <person name="Ohtaki Y."/>
            <person name="Kaku N."/>
            <person name="Ueki K."/>
        </authorList>
    </citation>
    <scope>NUCLEOTIDE SEQUENCE [LARGE SCALE GENOMIC DNA]</scope>
    <source>
        <strain evidence="1 2">SN021</strain>
    </source>
</reference>
<sequence>MADDKQKNIANAEIHSKLKKTHNNSFMQREQKKAGINILEKEDIDRLNSAVKKKNGEKSPYNAIRFTKQEIDDKSVDDSIEVAEKAINNLDKKVQESKSTEIQIGNIKVCIDI</sequence>
<name>A0A6S6RC48_9FIRM</name>
<dbReference type="RefSeq" id="WP_184093193.1">
    <property type="nucleotide sequence ID" value="NZ_AP023367.1"/>
</dbReference>
<dbReference type="AlphaFoldDB" id="A0A6S6RC48"/>
<dbReference type="KEGG" id="acel:acsn021_39000"/>